<feature type="transmembrane region" description="Helical" evidence="1">
    <location>
        <begin position="102"/>
        <end position="121"/>
    </location>
</feature>
<name>A0A4R6DEB6_9MICO</name>
<keyword evidence="3" id="KW-0645">Protease</keyword>
<evidence type="ECO:0000256" key="1">
    <source>
        <dbReference type="SAM" id="Phobius"/>
    </source>
</evidence>
<proteinExistence type="predicted"/>
<evidence type="ECO:0000259" key="2">
    <source>
        <dbReference type="Pfam" id="PF02517"/>
    </source>
</evidence>
<feature type="domain" description="CAAX prenyl protease 2/Lysostaphin resistance protein A-like" evidence="2">
    <location>
        <begin position="130"/>
        <end position="228"/>
    </location>
</feature>
<dbReference type="GO" id="GO:0004175">
    <property type="term" value="F:endopeptidase activity"/>
    <property type="evidence" value="ECO:0007669"/>
    <property type="project" value="UniProtKB-ARBA"/>
</dbReference>
<dbReference type="Pfam" id="PF02517">
    <property type="entry name" value="Rce1-like"/>
    <property type="match status" value="1"/>
</dbReference>
<reference evidence="3 4" key="1">
    <citation type="submission" date="2019-03" db="EMBL/GenBank/DDBJ databases">
        <title>Genomic analyses of the natural microbiome of Caenorhabditis elegans.</title>
        <authorList>
            <person name="Samuel B."/>
        </authorList>
    </citation>
    <scope>NUCLEOTIDE SEQUENCE [LARGE SCALE GENOMIC DNA]</scope>
    <source>
        <strain evidence="3 4">JUb65</strain>
    </source>
</reference>
<dbReference type="RefSeq" id="WP_133520684.1">
    <property type="nucleotide sequence ID" value="NZ_SNVW01000011.1"/>
</dbReference>
<protein>
    <submittedName>
        <fullName evidence="3">CAAX prenyl protease-like protein</fullName>
    </submittedName>
</protein>
<organism evidence="3 4">
    <name type="scientific">Curtobacterium flaccumfaciens</name>
    <dbReference type="NCBI Taxonomy" id="2035"/>
    <lineage>
        <taxon>Bacteria</taxon>
        <taxon>Bacillati</taxon>
        <taxon>Actinomycetota</taxon>
        <taxon>Actinomycetes</taxon>
        <taxon>Micrococcales</taxon>
        <taxon>Microbacteriaceae</taxon>
        <taxon>Curtobacterium</taxon>
    </lineage>
</organism>
<feature type="transmembrane region" description="Helical" evidence="1">
    <location>
        <begin position="26"/>
        <end position="48"/>
    </location>
</feature>
<keyword evidence="1" id="KW-1133">Transmembrane helix</keyword>
<gene>
    <name evidence="3" type="ORF">EDF64_11160</name>
</gene>
<feature type="transmembrane region" description="Helical" evidence="1">
    <location>
        <begin position="250"/>
        <end position="274"/>
    </location>
</feature>
<keyword evidence="1" id="KW-0472">Membrane</keyword>
<dbReference type="OrthoDB" id="4772204at2"/>
<keyword evidence="1" id="KW-0812">Transmembrane</keyword>
<dbReference type="GO" id="GO:0006508">
    <property type="term" value="P:proteolysis"/>
    <property type="evidence" value="ECO:0007669"/>
    <property type="project" value="UniProtKB-KW"/>
</dbReference>
<feature type="transmembrane region" description="Helical" evidence="1">
    <location>
        <begin position="127"/>
        <end position="145"/>
    </location>
</feature>
<accession>A0A4R6DEB6</accession>
<comment type="caution">
    <text evidence="3">The sequence shown here is derived from an EMBL/GenBank/DDBJ whole genome shotgun (WGS) entry which is preliminary data.</text>
</comment>
<feature type="transmembrane region" description="Helical" evidence="1">
    <location>
        <begin position="191"/>
        <end position="211"/>
    </location>
</feature>
<evidence type="ECO:0000313" key="4">
    <source>
        <dbReference type="Proteomes" id="UP000295764"/>
    </source>
</evidence>
<feature type="transmembrane region" description="Helical" evidence="1">
    <location>
        <begin position="218"/>
        <end position="238"/>
    </location>
</feature>
<dbReference type="GO" id="GO:0080120">
    <property type="term" value="P:CAAX-box protein maturation"/>
    <property type="evidence" value="ECO:0007669"/>
    <property type="project" value="UniProtKB-ARBA"/>
</dbReference>
<evidence type="ECO:0000313" key="3">
    <source>
        <dbReference type="EMBL" id="TDN42584.1"/>
    </source>
</evidence>
<feature type="transmembrane region" description="Helical" evidence="1">
    <location>
        <begin position="68"/>
        <end position="90"/>
    </location>
</feature>
<dbReference type="EMBL" id="SNVW01000011">
    <property type="protein sequence ID" value="TDN42584.1"/>
    <property type="molecule type" value="Genomic_DNA"/>
</dbReference>
<dbReference type="Proteomes" id="UP000295764">
    <property type="component" value="Unassembled WGS sequence"/>
</dbReference>
<dbReference type="InterPro" id="IPR003675">
    <property type="entry name" value="Rce1/LyrA-like_dom"/>
</dbReference>
<keyword evidence="3" id="KW-0378">Hydrolase</keyword>
<sequence length="286" mass="31485">MTDQTTDQTHANAWQRFWQRGGWWRAVLLAALYLAVYLGLGQLLGLVIRPYIDLDDPYGDTTSVLLGSILPIGLMGLLLLAFAATLGWVPRLFHRRADRAPRWMWIAVVITIVPPVLKVFGTDWSRFTPTLVLAILFFGLCVGFAEELLTRGFAVELLERHGYSERAVFVLSSLVFGLIHLQNLLGGGNPLLVFATVGYAMGFGAMMFLALRVSRWLIAPMLLHALTDPTTLMAVGGLNDAHAVVTGGSHALVTFASLFNFVYIVFGIVAIFLLPGRRARALDRTS</sequence>
<feature type="transmembrane region" description="Helical" evidence="1">
    <location>
        <begin position="166"/>
        <end position="185"/>
    </location>
</feature>
<dbReference type="AlphaFoldDB" id="A0A4R6DEB6"/>